<proteinExistence type="predicted"/>
<dbReference type="Proteomes" id="UP000018817">
    <property type="component" value="Unassembled WGS sequence"/>
</dbReference>
<dbReference type="EMBL" id="KI669587">
    <property type="protein sequence ID" value="ETN08866.1"/>
    <property type="molecule type" value="Genomic_DNA"/>
</dbReference>
<name>W2Q7P6_PHYN3</name>
<sequence>MLEKCLDRRVQKDVGLRYRPLTPRVAVVLLGRPVRHLRKASLQVSALAVRLLQIFGVRKHAIAVAKPRSNAQMRCG</sequence>
<dbReference type="RefSeq" id="XP_008906053.1">
    <property type="nucleotide sequence ID" value="XM_008907805.1"/>
</dbReference>
<dbReference type="VEuPathDB" id="FungiDB:PPTG_22991"/>
<protein>
    <submittedName>
        <fullName evidence="1">Uncharacterized protein</fullName>
    </submittedName>
</protein>
<evidence type="ECO:0000313" key="2">
    <source>
        <dbReference type="Proteomes" id="UP000018817"/>
    </source>
</evidence>
<evidence type="ECO:0000313" key="1">
    <source>
        <dbReference type="EMBL" id="ETN08866.1"/>
    </source>
</evidence>
<gene>
    <name evidence="1" type="ORF">PPTG_22991</name>
</gene>
<reference evidence="2" key="1">
    <citation type="submission" date="2011-12" db="EMBL/GenBank/DDBJ databases">
        <authorList>
            <consortium name="The Broad Institute Genome Sequencing Platform"/>
            <person name="Russ C."/>
            <person name="Tyler B."/>
            <person name="Panabieres F."/>
            <person name="Shan W."/>
            <person name="Tripathy S."/>
            <person name="Grunwald N."/>
            <person name="Machado M."/>
            <person name="Young S.K."/>
            <person name="Zeng Q."/>
            <person name="Gargeya S."/>
            <person name="Fitzgerald M."/>
            <person name="Haas B."/>
            <person name="Abouelleil A."/>
            <person name="Alvarado L."/>
            <person name="Arachchi H.M."/>
            <person name="Berlin A."/>
            <person name="Chapman S.B."/>
            <person name="Gearin G."/>
            <person name="Goldberg J."/>
            <person name="Griggs A."/>
            <person name="Gujja S."/>
            <person name="Hansen M."/>
            <person name="Heiman D."/>
            <person name="Howarth C."/>
            <person name="Larimer J."/>
            <person name="Lui A."/>
            <person name="MacDonald P.J.P."/>
            <person name="McCowen C."/>
            <person name="Montmayeur A."/>
            <person name="Murphy C."/>
            <person name="Neiman D."/>
            <person name="Pearson M."/>
            <person name="Priest M."/>
            <person name="Roberts A."/>
            <person name="Saif S."/>
            <person name="Shea T."/>
            <person name="Sisk P."/>
            <person name="Stolte C."/>
            <person name="Sykes S."/>
            <person name="Wortman J."/>
            <person name="Nusbaum C."/>
            <person name="Birren B."/>
        </authorList>
    </citation>
    <scope>NUCLEOTIDE SEQUENCE [LARGE SCALE GENOMIC DNA]</scope>
    <source>
        <strain evidence="2">INRA-310</strain>
    </source>
</reference>
<accession>W2Q7P6</accession>
<reference evidence="1 2" key="2">
    <citation type="submission" date="2013-11" db="EMBL/GenBank/DDBJ databases">
        <title>The Genome Sequence of Phytophthora parasitica INRA-310.</title>
        <authorList>
            <consortium name="The Broad Institute Genomics Platform"/>
            <person name="Russ C."/>
            <person name="Tyler B."/>
            <person name="Panabieres F."/>
            <person name="Shan W."/>
            <person name="Tripathy S."/>
            <person name="Grunwald N."/>
            <person name="Machado M."/>
            <person name="Johnson C.S."/>
            <person name="Arredondo F."/>
            <person name="Hong C."/>
            <person name="Coffey M."/>
            <person name="Young S.K."/>
            <person name="Zeng Q."/>
            <person name="Gargeya S."/>
            <person name="Fitzgerald M."/>
            <person name="Abouelleil A."/>
            <person name="Alvarado L."/>
            <person name="Chapman S.B."/>
            <person name="Gainer-Dewar J."/>
            <person name="Goldberg J."/>
            <person name="Griggs A."/>
            <person name="Gujja S."/>
            <person name="Hansen M."/>
            <person name="Howarth C."/>
            <person name="Imamovic A."/>
            <person name="Ireland A."/>
            <person name="Larimer J."/>
            <person name="McCowan C."/>
            <person name="Murphy C."/>
            <person name="Pearson M."/>
            <person name="Poon T.W."/>
            <person name="Priest M."/>
            <person name="Roberts A."/>
            <person name="Saif S."/>
            <person name="Shea T."/>
            <person name="Sykes S."/>
            <person name="Wortman J."/>
            <person name="Nusbaum C."/>
            <person name="Birren B."/>
        </authorList>
    </citation>
    <scope>NUCLEOTIDE SEQUENCE [LARGE SCALE GENOMIC DNA]</scope>
    <source>
        <strain evidence="1 2">INRA-310</strain>
    </source>
</reference>
<dbReference type="GeneID" id="20191590"/>
<dbReference type="AlphaFoldDB" id="W2Q7P6"/>
<organism evidence="1 2">
    <name type="scientific">Phytophthora nicotianae (strain INRA-310)</name>
    <name type="common">Phytophthora parasitica</name>
    <dbReference type="NCBI Taxonomy" id="761204"/>
    <lineage>
        <taxon>Eukaryota</taxon>
        <taxon>Sar</taxon>
        <taxon>Stramenopiles</taxon>
        <taxon>Oomycota</taxon>
        <taxon>Peronosporomycetes</taxon>
        <taxon>Peronosporales</taxon>
        <taxon>Peronosporaceae</taxon>
        <taxon>Phytophthora</taxon>
    </lineage>
</organism>